<dbReference type="KEGG" id="ttj:TTHA0031"/>
<feature type="transmembrane region" description="Helical" evidence="6">
    <location>
        <begin position="211"/>
        <end position="233"/>
    </location>
</feature>
<feature type="transmembrane region" description="Helical" evidence="6">
    <location>
        <begin position="245"/>
        <end position="266"/>
    </location>
</feature>
<gene>
    <name evidence="7" type="ordered locus">TTHA0031</name>
</gene>
<feature type="transmembrane region" description="Helical" evidence="6">
    <location>
        <begin position="275"/>
        <end position="295"/>
    </location>
</feature>
<keyword evidence="2" id="KW-1003">Cell membrane</keyword>
<evidence type="ECO:0000256" key="5">
    <source>
        <dbReference type="ARBA" id="ARBA00023136"/>
    </source>
</evidence>
<protein>
    <submittedName>
        <fullName evidence="7">Conserved hypothetical membrane protein</fullName>
    </submittedName>
</protein>
<dbReference type="eggNOG" id="COG2814">
    <property type="taxonomic scope" value="Bacteria"/>
</dbReference>
<dbReference type="GO" id="GO:0022857">
    <property type="term" value="F:transmembrane transporter activity"/>
    <property type="evidence" value="ECO:0007669"/>
    <property type="project" value="InterPro"/>
</dbReference>
<dbReference type="EMBL" id="AP008226">
    <property type="protein sequence ID" value="BAD69854.1"/>
    <property type="molecule type" value="Genomic_DNA"/>
</dbReference>
<keyword evidence="5 6" id="KW-0472">Membrane</keyword>
<accession>Q5SMB2</accession>
<dbReference type="Proteomes" id="UP000000532">
    <property type="component" value="Chromosome"/>
</dbReference>
<proteinExistence type="predicted"/>
<name>Q5SMB2_THET8</name>
<feature type="transmembrane region" description="Helical" evidence="6">
    <location>
        <begin position="12"/>
        <end position="35"/>
    </location>
</feature>
<dbReference type="InterPro" id="IPR011701">
    <property type="entry name" value="MFS"/>
</dbReference>
<dbReference type="Gene3D" id="1.20.1250.20">
    <property type="entry name" value="MFS general substrate transporter like domains"/>
    <property type="match status" value="1"/>
</dbReference>
<feature type="transmembrane region" description="Helical" evidence="6">
    <location>
        <begin position="301"/>
        <end position="324"/>
    </location>
</feature>
<dbReference type="GO" id="GO:0005886">
    <property type="term" value="C:plasma membrane"/>
    <property type="evidence" value="ECO:0007669"/>
    <property type="project" value="UniProtKB-SubCell"/>
</dbReference>
<dbReference type="SUPFAM" id="SSF103473">
    <property type="entry name" value="MFS general substrate transporter"/>
    <property type="match status" value="1"/>
</dbReference>
<dbReference type="AlphaFoldDB" id="Q5SMB2"/>
<evidence type="ECO:0000313" key="7">
    <source>
        <dbReference type="EMBL" id="BAD69854.1"/>
    </source>
</evidence>
<sequence length="385" mass="40846">MPLCRSFTPFSILLAAEGMRLFAAGFFYLPVYLLAAEKARTPIEATLPQTLLYTLGFASLWVGALLDRSDRKRVLVLSTLGQAALALALLPAPGLPLPYLLVLLLLFEFLDRFRALGAGLYLRSLVPKENYEPRLGQLSALHFAADSLADPLAGAAYGKSAALPPLLGGPLLLLSSLLYTRLPPALPPKPRAPFRLGEAFAGLRFLLGHHLLRWVFLVARLHGLVHGLLFSLLPLYVLRALEAPPWVYGLLSGAWGVGSATGALLLGRLLSAGRGLLATVSLFLMGGVLLGLALLPPWPVAVGLAFLFGVGQQFWSLLVTGLTYRELPEELVGRGMGGVAFVSSLLAPLGPLLGGALAGVALPLPFLLAGGLLLALAPWAGRGWR</sequence>
<evidence type="ECO:0000256" key="6">
    <source>
        <dbReference type="SAM" id="Phobius"/>
    </source>
</evidence>
<reference evidence="7 8" key="1">
    <citation type="submission" date="2004-11" db="EMBL/GenBank/DDBJ databases">
        <title>Complete genome sequence of Thermus thermophilus HB8.</title>
        <authorList>
            <person name="Masui R."/>
            <person name="Kurokawa K."/>
            <person name="Nakagawa N."/>
            <person name="Tokunaga F."/>
            <person name="Koyama Y."/>
            <person name="Shibata T."/>
            <person name="Oshima T."/>
            <person name="Yokoyama S."/>
            <person name="Yasunaga T."/>
            <person name="Kuramitsu S."/>
        </authorList>
    </citation>
    <scope>NUCLEOTIDE SEQUENCE [LARGE SCALE GENOMIC DNA]</scope>
    <source>
        <strain evidence="8">ATCC 27634 / DSM 579 / HB8</strain>
    </source>
</reference>
<organism evidence="7 8">
    <name type="scientific">Thermus thermophilus (strain ATCC 27634 / DSM 579 / HB8)</name>
    <dbReference type="NCBI Taxonomy" id="300852"/>
    <lineage>
        <taxon>Bacteria</taxon>
        <taxon>Thermotogati</taxon>
        <taxon>Deinococcota</taxon>
        <taxon>Deinococci</taxon>
        <taxon>Thermales</taxon>
        <taxon>Thermaceae</taxon>
        <taxon>Thermus</taxon>
    </lineage>
</organism>
<comment type="subcellular location">
    <subcellularLocation>
        <location evidence="1">Cell membrane</location>
        <topology evidence="1">Multi-pass membrane protein</topology>
    </subcellularLocation>
</comment>
<evidence type="ECO:0000256" key="4">
    <source>
        <dbReference type="ARBA" id="ARBA00022989"/>
    </source>
</evidence>
<keyword evidence="4 6" id="KW-1133">Transmembrane helix</keyword>
<dbReference type="EnsemblBacteria" id="BAD69854">
    <property type="protein sequence ID" value="BAD69854"/>
    <property type="gene ID" value="BAD69854"/>
</dbReference>
<dbReference type="PANTHER" id="PTHR23513">
    <property type="entry name" value="INTEGRAL MEMBRANE EFFLUX PROTEIN-RELATED"/>
    <property type="match status" value="1"/>
</dbReference>
<evidence type="ECO:0000256" key="3">
    <source>
        <dbReference type="ARBA" id="ARBA00022692"/>
    </source>
</evidence>
<feature type="transmembrane region" description="Helical" evidence="6">
    <location>
        <begin position="356"/>
        <end position="380"/>
    </location>
</feature>
<evidence type="ECO:0000313" key="8">
    <source>
        <dbReference type="Proteomes" id="UP000000532"/>
    </source>
</evidence>
<keyword evidence="3 6" id="KW-0812">Transmembrane</keyword>
<dbReference type="Pfam" id="PF07690">
    <property type="entry name" value="MFS_1"/>
    <property type="match status" value="1"/>
</dbReference>
<evidence type="ECO:0000256" key="1">
    <source>
        <dbReference type="ARBA" id="ARBA00004651"/>
    </source>
</evidence>
<dbReference type="PANTHER" id="PTHR23513:SF6">
    <property type="entry name" value="MAJOR FACILITATOR SUPERFAMILY ASSOCIATED DOMAIN-CONTAINING PROTEIN"/>
    <property type="match status" value="1"/>
</dbReference>
<dbReference type="PATRIC" id="fig|300852.9.peg.31"/>
<feature type="transmembrane region" description="Helical" evidence="6">
    <location>
        <begin position="47"/>
        <end position="67"/>
    </location>
</feature>
<keyword evidence="8" id="KW-1185">Reference proteome</keyword>
<dbReference type="HOGENOM" id="CLU_731452_0_0_0"/>
<dbReference type="InterPro" id="IPR036259">
    <property type="entry name" value="MFS_trans_sf"/>
</dbReference>
<evidence type="ECO:0000256" key="2">
    <source>
        <dbReference type="ARBA" id="ARBA00022475"/>
    </source>
</evidence>
<feature type="transmembrane region" description="Helical" evidence="6">
    <location>
        <begin position="331"/>
        <end position="350"/>
    </location>
</feature>